<sequence>MDEVQRALEIRRFIVEVKELLRRRGSYEIRSCGTFKGDEGVGDDGGEREGGFKQHRYPIGPLGPIWEGFRAFFSKSSFSFEIL</sequence>
<proteinExistence type="predicted"/>
<comment type="caution">
    <text evidence="1">The sequence shown here is derived from an EMBL/GenBank/DDBJ whole genome shotgun (WGS) entry which is preliminary data.</text>
</comment>
<protein>
    <submittedName>
        <fullName evidence="1">Uncharacterized protein</fullName>
    </submittedName>
</protein>
<name>X1LF64_9ZZZZ</name>
<gene>
    <name evidence="1" type="ORF">S06H3_00410</name>
</gene>
<organism evidence="1">
    <name type="scientific">marine sediment metagenome</name>
    <dbReference type="NCBI Taxonomy" id="412755"/>
    <lineage>
        <taxon>unclassified sequences</taxon>
        <taxon>metagenomes</taxon>
        <taxon>ecological metagenomes</taxon>
    </lineage>
</organism>
<accession>X1LF64</accession>
<evidence type="ECO:0000313" key="1">
    <source>
        <dbReference type="EMBL" id="GAH92803.1"/>
    </source>
</evidence>
<dbReference type="AlphaFoldDB" id="X1LF64"/>
<reference evidence="1" key="1">
    <citation type="journal article" date="2014" name="Front. Microbiol.">
        <title>High frequency of phylogenetically diverse reductive dehalogenase-homologous genes in deep subseafloor sedimentary metagenomes.</title>
        <authorList>
            <person name="Kawai M."/>
            <person name="Futagami T."/>
            <person name="Toyoda A."/>
            <person name="Takaki Y."/>
            <person name="Nishi S."/>
            <person name="Hori S."/>
            <person name="Arai W."/>
            <person name="Tsubouchi T."/>
            <person name="Morono Y."/>
            <person name="Uchiyama I."/>
            <person name="Ito T."/>
            <person name="Fujiyama A."/>
            <person name="Inagaki F."/>
            <person name="Takami H."/>
        </authorList>
    </citation>
    <scope>NUCLEOTIDE SEQUENCE</scope>
    <source>
        <strain evidence="1">Expedition CK06-06</strain>
    </source>
</reference>
<dbReference type="EMBL" id="BARV01000069">
    <property type="protein sequence ID" value="GAH92803.1"/>
    <property type="molecule type" value="Genomic_DNA"/>
</dbReference>